<keyword evidence="2" id="KW-1185">Reference proteome</keyword>
<evidence type="ECO:0000313" key="1">
    <source>
        <dbReference type="EMBL" id="KAI4570971.1"/>
    </source>
</evidence>
<dbReference type="EMBL" id="CM043041">
    <property type="protein sequence ID" value="KAI4570971.1"/>
    <property type="molecule type" value="Genomic_DNA"/>
</dbReference>
<name>A0ACB9UIA8_9CETA</name>
<sequence>MTMKRGPHVLPGQETERGKRHRPGPGHPIRKQPRRMICGYSGCDAFDLGPGLSRSQGKQRCGCLHSGLGGGAAGHSQHEGPGASPGEDGSLTVKTAPHPSRGLPGLTKETYFFPPKKAHALVLKSPPTPGKGHKNVI</sequence>
<accession>A0ACB9UIA8</accession>
<proteinExistence type="predicted"/>
<evidence type="ECO:0000313" key="2">
    <source>
        <dbReference type="Proteomes" id="UP001057279"/>
    </source>
</evidence>
<gene>
    <name evidence="1" type="ORF">MJG53_013077</name>
</gene>
<protein>
    <submittedName>
        <fullName evidence="1">Uncharacterized protein</fullName>
    </submittedName>
</protein>
<reference evidence="1" key="1">
    <citation type="submission" date="2022-03" db="EMBL/GenBank/DDBJ databases">
        <title>Genomic analyses of argali, domestic sheep and their hybrids provide insights into chromosomal evolution, heterosis and genetic basis of agronomic traits.</title>
        <authorList>
            <person name="Li M."/>
        </authorList>
    </citation>
    <scope>NUCLEOTIDE SEQUENCE</scope>
    <source>
        <strain evidence="1">F1 hybrid</strain>
    </source>
</reference>
<organism evidence="1 2">
    <name type="scientific">Ovis ammon polii x Ovis aries</name>
    <dbReference type="NCBI Taxonomy" id="2918886"/>
    <lineage>
        <taxon>Eukaryota</taxon>
        <taxon>Metazoa</taxon>
        <taxon>Chordata</taxon>
        <taxon>Craniata</taxon>
        <taxon>Vertebrata</taxon>
        <taxon>Euteleostomi</taxon>
        <taxon>Mammalia</taxon>
        <taxon>Eutheria</taxon>
        <taxon>Laurasiatheria</taxon>
        <taxon>Artiodactyla</taxon>
        <taxon>Ruminantia</taxon>
        <taxon>Pecora</taxon>
        <taxon>Bovidae</taxon>
        <taxon>Caprinae</taxon>
        <taxon>Ovis</taxon>
    </lineage>
</organism>
<dbReference type="Proteomes" id="UP001057279">
    <property type="component" value="Linkage Group LG16"/>
</dbReference>
<comment type="caution">
    <text evidence="1">The sequence shown here is derived from an EMBL/GenBank/DDBJ whole genome shotgun (WGS) entry which is preliminary data.</text>
</comment>